<evidence type="ECO:0000313" key="2">
    <source>
        <dbReference type="Proteomes" id="UP000298471"/>
    </source>
</evidence>
<sequence>MGRQRQTLTLSPRQRQQLEAYLRQQDLQPLQVSRAQTLLFWAAGYSATAIAQQLGTTEDRVYAMRRAFRRLGLTTYLAMPVQGGAPAKLTPAAEAALSHLVADQQQTTWTVRQLAEYLVGAGYISSISHVTVSKALKRLQQAPYAGSRQAA</sequence>
<dbReference type="RefSeq" id="WP_135397436.1">
    <property type="nucleotide sequence ID" value="NZ_SRMB01000004.1"/>
</dbReference>
<dbReference type="Pfam" id="PF13565">
    <property type="entry name" value="HTH_32"/>
    <property type="match status" value="1"/>
</dbReference>
<organism evidence="1 2">
    <name type="scientific">Hymenobacter metallicola</name>
    <dbReference type="NCBI Taxonomy" id="2563114"/>
    <lineage>
        <taxon>Bacteria</taxon>
        <taxon>Pseudomonadati</taxon>
        <taxon>Bacteroidota</taxon>
        <taxon>Cytophagia</taxon>
        <taxon>Cytophagales</taxon>
        <taxon>Hymenobacteraceae</taxon>
        <taxon>Hymenobacter</taxon>
    </lineage>
</organism>
<proteinExistence type="predicted"/>
<dbReference type="Proteomes" id="UP000298471">
    <property type="component" value="Unassembled WGS sequence"/>
</dbReference>
<reference evidence="1 2" key="1">
    <citation type="submission" date="2019-04" db="EMBL/GenBank/DDBJ databases">
        <authorList>
            <person name="Feng G."/>
            <person name="Zhang J."/>
            <person name="Zhu H."/>
        </authorList>
    </citation>
    <scope>NUCLEOTIDE SEQUENCE [LARGE SCALE GENOMIC DNA]</scope>
    <source>
        <strain evidence="1 2">9PBR-1</strain>
    </source>
</reference>
<accession>A0A4Z0Q0U1</accession>
<dbReference type="InterPro" id="IPR009057">
    <property type="entry name" value="Homeodomain-like_sf"/>
</dbReference>
<name>A0A4Z0Q0U1_9BACT</name>
<comment type="caution">
    <text evidence="1">The sequence shown here is derived from an EMBL/GenBank/DDBJ whole genome shotgun (WGS) entry which is preliminary data.</text>
</comment>
<dbReference type="AlphaFoldDB" id="A0A4Z0Q0U1"/>
<dbReference type="SUPFAM" id="SSF46689">
    <property type="entry name" value="Homeodomain-like"/>
    <property type="match status" value="1"/>
</dbReference>
<evidence type="ECO:0008006" key="3">
    <source>
        <dbReference type="Google" id="ProtNLM"/>
    </source>
</evidence>
<dbReference type="EMBL" id="SRMB01000004">
    <property type="protein sequence ID" value="TGE23587.1"/>
    <property type="molecule type" value="Genomic_DNA"/>
</dbReference>
<keyword evidence="2" id="KW-1185">Reference proteome</keyword>
<gene>
    <name evidence="1" type="ORF">E5K02_20605</name>
</gene>
<evidence type="ECO:0000313" key="1">
    <source>
        <dbReference type="EMBL" id="TGE23587.1"/>
    </source>
</evidence>
<protein>
    <recommendedName>
        <fullName evidence="3">Helix-turn-helix domain-containing protein</fullName>
    </recommendedName>
</protein>
<dbReference type="OrthoDB" id="882136at2"/>